<reference evidence="3" key="1">
    <citation type="submission" date="2024-06" db="EMBL/GenBank/DDBJ databases">
        <title>The genome sequences of Kitasatospora sp. strain HUAS MG31.</title>
        <authorList>
            <person name="Mo P."/>
        </authorList>
    </citation>
    <scope>NUCLEOTIDE SEQUENCE</scope>
    <source>
        <strain evidence="3">HUAS MG31</strain>
    </source>
</reference>
<evidence type="ECO:0000313" key="3">
    <source>
        <dbReference type="EMBL" id="XCM78906.1"/>
    </source>
</evidence>
<evidence type="ECO:0000256" key="1">
    <source>
        <dbReference type="SAM" id="MobiDB-lite"/>
    </source>
</evidence>
<feature type="region of interest" description="Disordered" evidence="1">
    <location>
        <begin position="25"/>
        <end position="84"/>
    </location>
</feature>
<feature type="chain" id="PRO_5043493485" description="DUF732 domain-containing protein" evidence="2">
    <location>
        <begin position="24"/>
        <end position="168"/>
    </location>
</feature>
<accession>A0AAU8JT06</accession>
<dbReference type="AlphaFoldDB" id="A0AAU8JT06"/>
<dbReference type="RefSeq" id="WP_354639165.1">
    <property type="nucleotide sequence ID" value="NZ_CP159872.1"/>
</dbReference>
<organism evidence="3">
    <name type="scientific">Kitasatospora camelliae</name>
    <dbReference type="NCBI Taxonomy" id="3156397"/>
    <lineage>
        <taxon>Bacteria</taxon>
        <taxon>Bacillati</taxon>
        <taxon>Actinomycetota</taxon>
        <taxon>Actinomycetes</taxon>
        <taxon>Kitasatosporales</taxon>
        <taxon>Streptomycetaceae</taxon>
        <taxon>Kitasatospora</taxon>
    </lineage>
</organism>
<dbReference type="KEGG" id="kcm:ABWK59_08165"/>
<protein>
    <recommendedName>
        <fullName evidence="4">DUF732 domain-containing protein</fullName>
    </recommendedName>
</protein>
<gene>
    <name evidence="3" type="ORF">ABWK59_08165</name>
</gene>
<dbReference type="EMBL" id="CP159872">
    <property type="protein sequence ID" value="XCM78906.1"/>
    <property type="molecule type" value="Genomic_DNA"/>
</dbReference>
<evidence type="ECO:0000256" key="2">
    <source>
        <dbReference type="SAM" id="SignalP"/>
    </source>
</evidence>
<proteinExistence type="predicted"/>
<evidence type="ECO:0008006" key="4">
    <source>
        <dbReference type="Google" id="ProtNLM"/>
    </source>
</evidence>
<keyword evidence="2" id="KW-0732">Signal</keyword>
<sequence length="168" mass="16691">MRSHTLRPLLIAGLLAATLGLTACSSDGSPKASATPTADASATPTAGTSAAASPEPGATGAGGSSAAPSKPAPPTDAGLPAKPDAVAAKALTAALDAIDPEIVGGNPEQAVERARATCQMVYNFPKDRPKQVELTDQKFTSPQHPKGFGPEKAEKILAAVQAGLCGKI</sequence>
<name>A0AAU8JT06_9ACTN</name>
<feature type="signal peptide" evidence="2">
    <location>
        <begin position="1"/>
        <end position="23"/>
    </location>
</feature>
<dbReference type="PROSITE" id="PS51257">
    <property type="entry name" value="PROKAR_LIPOPROTEIN"/>
    <property type="match status" value="1"/>
</dbReference>